<evidence type="ECO:0000313" key="3">
    <source>
        <dbReference type="Proteomes" id="UP000186804"/>
    </source>
</evidence>
<dbReference type="Pfam" id="PF00481">
    <property type="entry name" value="PP2C"/>
    <property type="match status" value="1"/>
</dbReference>
<dbReference type="EMBL" id="LRBS01000010">
    <property type="protein sequence ID" value="OII78032.1"/>
    <property type="molecule type" value="Genomic_DNA"/>
</dbReference>
<keyword evidence="3" id="KW-1185">Reference proteome</keyword>
<feature type="domain" description="PPM-type phosphatase" evidence="1">
    <location>
        <begin position="20"/>
        <end position="317"/>
    </location>
</feature>
<dbReference type="CDD" id="cd00143">
    <property type="entry name" value="PP2Cc"/>
    <property type="match status" value="1"/>
</dbReference>
<comment type="caution">
    <text evidence="2">The sequence shown here is derived from an EMBL/GenBank/DDBJ whole genome shotgun (WGS) entry which is preliminary data.</text>
</comment>
<protein>
    <submittedName>
        <fullName evidence="2">Protein phosphatase 2C</fullName>
    </submittedName>
</protein>
<sequence>MPNNSPVCTDIFDYPWKFGRYEVTVDQNIGSRKTQEDRFCISHQLVEGLDDVCFFGIFDGTVGDFASDNIKDIIIPALLNVPTWKIISEKAKQNSLTLDENTKTILKDLMIKTFKSADEILIDRCRIREKHYSSCTGVVLLFVRNILVIAHVGDSRSVACISSDKGYVGQFLTHDHKPDQPKEHRRIVESGGSVEYLQNHNNKPFLRGGDFTRRRAKGDTPMQLQYSRAFGGKDLKPYGLSCLPDVTLLNITKNNKMFIIATDGLWDILSAQQCCDLSIYSQEFGISPAKYLVNAVVDEAKSRNINCDNVTVICIVVKQ</sequence>
<dbReference type="PANTHER" id="PTHR47992">
    <property type="entry name" value="PROTEIN PHOSPHATASE"/>
    <property type="match status" value="1"/>
</dbReference>
<dbReference type="GO" id="GO:0004722">
    <property type="term" value="F:protein serine/threonine phosphatase activity"/>
    <property type="evidence" value="ECO:0007669"/>
    <property type="project" value="InterPro"/>
</dbReference>
<dbReference type="InterPro" id="IPR001932">
    <property type="entry name" value="PPM-type_phosphatase-like_dom"/>
</dbReference>
<name>A0A1J4MV22_9CRYT</name>
<dbReference type="Gene3D" id="3.60.40.10">
    <property type="entry name" value="PPM-type phosphatase domain"/>
    <property type="match status" value="1"/>
</dbReference>
<gene>
    <name evidence="2" type="ORF">cand_036800</name>
</gene>
<dbReference type="PROSITE" id="PS51746">
    <property type="entry name" value="PPM_2"/>
    <property type="match status" value="1"/>
</dbReference>
<dbReference type="InterPro" id="IPR015655">
    <property type="entry name" value="PP2C"/>
</dbReference>
<accession>A0A1J4MV22</accession>
<evidence type="ECO:0000259" key="1">
    <source>
        <dbReference type="PROSITE" id="PS51746"/>
    </source>
</evidence>
<dbReference type="SMART" id="SM00332">
    <property type="entry name" value="PP2Cc"/>
    <property type="match status" value="1"/>
</dbReference>
<reference evidence="2 3" key="1">
    <citation type="submission" date="2016-10" db="EMBL/GenBank/DDBJ databases">
        <title>Reductive evolution of mitochondrial metabolism and differential evolution of invasion-related proteins in Cryptosporidium.</title>
        <authorList>
            <person name="Liu S."/>
            <person name="Roellig D.M."/>
            <person name="Guo Y."/>
            <person name="Li N."/>
            <person name="Frace M.A."/>
            <person name="Tang K."/>
            <person name="Zhang L."/>
            <person name="Feng Y."/>
            <person name="Xiao L."/>
        </authorList>
    </citation>
    <scope>NUCLEOTIDE SEQUENCE [LARGE SCALE GENOMIC DNA]</scope>
    <source>
        <strain evidence="2">30847</strain>
    </source>
</reference>
<dbReference type="SUPFAM" id="SSF81606">
    <property type="entry name" value="PP2C-like"/>
    <property type="match status" value="1"/>
</dbReference>
<dbReference type="InterPro" id="IPR036457">
    <property type="entry name" value="PPM-type-like_dom_sf"/>
</dbReference>
<dbReference type="Proteomes" id="UP000186804">
    <property type="component" value="Unassembled WGS sequence"/>
</dbReference>
<dbReference type="OrthoDB" id="10264738at2759"/>
<organism evidence="2 3">
    <name type="scientific">Cryptosporidium andersoni</name>
    <dbReference type="NCBI Taxonomy" id="117008"/>
    <lineage>
        <taxon>Eukaryota</taxon>
        <taxon>Sar</taxon>
        <taxon>Alveolata</taxon>
        <taxon>Apicomplexa</taxon>
        <taxon>Conoidasida</taxon>
        <taxon>Coccidia</taxon>
        <taxon>Eucoccidiorida</taxon>
        <taxon>Eimeriorina</taxon>
        <taxon>Cryptosporidiidae</taxon>
        <taxon>Cryptosporidium</taxon>
    </lineage>
</organism>
<dbReference type="AlphaFoldDB" id="A0A1J4MV22"/>
<evidence type="ECO:0000313" key="2">
    <source>
        <dbReference type="EMBL" id="OII78032.1"/>
    </source>
</evidence>
<proteinExistence type="predicted"/>
<dbReference type="VEuPathDB" id="CryptoDB:cand_036800"/>
<dbReference type="RefSeq" id="XP_067069878.1">
    <property type="nucleotide sequence ID" value="XM_067213905.1"/>
</dbReference>
<dbReference type="GeneID" id="92367864"/>